<sequence length="214" mass="25103">MEQNNMKEAIENDGYFSFYYDQISTEVEEDEFEIGVKPTRKIFNSSLEKQQFIEEYTKKKKTELCKNFMLKGSCKFGSECSYAHGQSELLPKSHLHQNYKTKPCKNFLDNGWCNYGSRCQYIHPDNQLNKNKLKTTNSKNKQVSNLQKDQNKNSSQLQVKQKGYPSLQINMLYSELLEKLNYSSQMSLQNLPRLSFFKRLGKSKICFLSDDSDR</sequence>
<dbReference type="OrthoDB" id="301436at2759"/>
<feature type="region of interest" description="Disordered" evidence="6">
    <location>
        <begin position="139"/>
        <end position="159"/>
    </location>
</feature>
<keyword evidence="9" id="KW-1185">Reference proteome</keyword>
<accession>A0A8S1S236</accession>
<dbReference type="Proteomes" id="UP000689195">
    <property type="component" value="Unassembled WGS sequence"/>
</dbReference>
<keyword evidence="3 5" id="KW-0863">Zinc-finger</keyword>
<feature type="zinc finger region" description="C3H1-type" evidence="5">
    <location>
        <begin position="98"/>
        <end position="126"/>
    </location>
</feature>
<name>A0A8S1S236_9CILI</name>
<dbReference type="InterPro" id="IPR045877">
    <property type="entry name" value="ZFP36-like"/>
</dbReference>
<feature type="domain" description="C3H1-type" evidence="7">
    <location>
        <begin position="98"/>
        <end position="126"/>
    </location>
</feature>
<evidence type="ECO:0000256" key="5">
    <source>
        <dbReference type="PROSITE-ProRule" id="PRU00723"/>
    </source>
</evidence>
<feature type="compositionally biased region" description="Polar residues" evidence="6">
    <location>
        <begin position="143"/>
        <end position="159"/>
    </location>
</feature>
<keyword evidence="2" id="KW-0677">Repeat</keyword>
<evidence type="ECO:0000256" key="3">
    <source>
        <dbReference type="ARBA" id="ARBA00022771"/>
    </source>
</evidence>
<dbReference type="EMBL" id="CAJJDO010000003">
    <property type="protein sequence ID" value="CAD8134298.1"/>
    <property type="molecule type" value="Genomic_DNA"/>
</dbReference>
<dbReference type="FunFam" id="4.10.1000.10:FF:000018">
    <property type="entry name" value="Zinc finger protein"/>
    <property type="match status" value="1"/>
</dbReference>
<dbReference type="InterPro" id="IPR000571">
    <property type="entry name" value="Znf_CCCH"/>
</dbReference>
<dbReference type="SMART" id="SM00356">
    <property type="entry name" value="ZnF_C3H1"/>
    <property type="match status" value="2"/>
</dbReference>
<evidence type="ECO:0000313" key="9">
    <source>
        <dbReference type="Proteomes" id="UP000689195"/>
    </source>
</evidence>
<dbReference type="PANTHER" id="PTHR12547">
    <property type="entry name" value="CCCH ZINC FINGER/TIS11-RELATED"/>
    <property type="match status" value="1"/>
</dbReference>
<dbReference type="Pfam" id="PF00642">
    <property type="entry name" value="zf-CCCH"/>
    <property type="match status" value="2"/>
</dbReference>
<feature type="zinc finger region" description="C3H1-type" evidence="5">
    <location>
        <begin position="59"/>
        <end position="87"/>
    </location>
</feature>
<evidence type="ECO:0000313" key="8">
    <source>
        <dbReference type="EMBL" id="CAD8134298.1"/>
    </source>
</evidence>
<keyword evidence="1 5" id="KW-0479">Metal-binding</keyword>
<proteinExistence type="predicted"/>
<evidence type="ECO:0000256" key="6">
    <source>
        <dbReference type="SAM" id="MobiDB-lite"/>
    </source>
</evidence>
<dbReference type="AlphaFoldDB" id="A0A8S1S236"/>
<evidence type="ECO:0000256" key="4">
    <source>
        <dbReference type="ARBA" id="ARBA00022833"/>
    </source>
</evidence>
<protein>
    <recommendedName>
        <fullName evidence="7">C3H1-type domain-containing protein</fullName>
    </recommendedName>
</protein>
<dbReference type="GO" id="GO:0051252">
    <property type="term" value="P:regulation of RNA metabolic process"/>
    <property type="evidence" value="ECO:0007669"/>
    <property type="project" value="UniProtKB-ARBA"/>
</dbReference>
<evidence type="ECO:0000256" key="1">
    <source>
        <dbReference type="ARBA" id="ARBA00022723"/>
    </source>
</evidence>
<keyword evidence="4 5" id="KW-0862">Zinc</keyword>
<dbReference type="GO" id="GO:0010468">
    <property type="term" value="P:regulation of gene expression"/>
    <property type="evidence" value="ECO:0007669"/>
    <property type="project" value="UniProtKB-ARBA"/>
</dbReference>
<evidence type="ECO:0000259" key="7">
    <source>
        <dbReference type="PROSITE" id="PS50103"/>
    </source>
</evidence>
<organism evidence="8 9">
    <name type="scientific">Paramecium pentaurelia</name>
    <dbReference type="NCBI Taxonomy" id="43138"/>
    <lineage>
        <taxon>Eukaryota</taxon>
        <taxon>Sar</taxon>
        <taxon>Alveolata</taxon>
        <taxon>Ciliophora</taxon>
        <taxon>Intramacronucleata</taxon>
        <taxon>Oligohymenophorea</taxon>
        <taxon>Peniculida</taxon>
        <taxon>Parameciidae</taxon>
        <taxon>Paramecium</taxon>
    </lineage>
</organism>
<evidence type="ECO:0000256" key="2">
    <source>
        <dbReference type="ARBA" id="ARBA00022737"/>
    </source>
</evidence>
<reference evidence="8" key="1">
    <citation type="submission" date="2021-01" db="EMBL/GenBank/DDBJ databases">
        <authorList>
            <consortium name="Genoscope - CEA"/>
            <person name="William W."/>
        </authorList>
    </citation>
    <scope>NUCLEOTIDE SEQUENCE</scope>
</reference>
<dbReference type="PROSITE" id="PS50103">
    <property type="entry name" value="ZF_C3H1"/>
    <property type="match status" value="2"/>
</dbReference>
<dbReference type="GO" id="GO:0008270">
    <property type="term" value="F:zinc ion binding"/>
    <property type="evidence" value="ECO:0007669"/>
    <property type="project" value="UniProtKB-KW"/>
</dbReference>
<gene>
    <name evidence="8" type="ORF">PPENT_87.1.T0030234</name>
</gene>
<comment type="caution">
    <text evidence="8">The sequence shown here is derived from an EMBL/GenBank/DDBJ whole genome shotgun (WGS) entry which is preliminary data.</text>
</comment>
<dbReference type="GO" id="GO:0003729">
    <property type="term" value="F:mRNA binding"/>
    <property type="evidence" value="ECO:0007669"/>
    <property type="project" value="InterPro"/>
</dbReference>
<dbReference type="FunFam" id="4.10.1000.10:FF:000003">
    <property type="entry name" value="Zinc finger CCCH domain-containing protein"/>
    <property type="match status" value="1"/>
</dbReference>
<dbReference type="PANTHER" id="PTHR12547:SF18">
    <property type="entry name" value="PROTEIN TIS11"/>
    <property type="match status" value="1"/>
</dbReference>
<feature type="domain" description="C3H1-type" evidence="7">
    <location>
        <begin position="59"/>
        <end position="87"/>
    </location>
</feature>